<dbReference type="Gene3D" id="3.30.360.10">
    <property type="entry name" value="Dihydrodipicolinate Reductase, domain 2"/>
    <property type="match status" value="1"/>
</dbReference>
<evidence type="ECO:0000313" key="4">
    <source>
        <dbReference type="Proteomes" id="UP000295390"/>
    </source>
</evidence>
<dbReference type="GO" id="GO:0000166">
    <property type="term" value="F:nucleotide binding"/>
    <property type="evidence" value="ECO:0007669"/>
    <property type="project" value="InterPro"/>
</dbReference>
<dbReference type="InterPro" id="IPR052515">
    <property type="entry name" value="Gfo/Idh/MocA_Oxidoreductase"/>
</dbReference>
<dbReference type="RefSeq" id="WP_133537487.1">
    <property type="nucleotide sequence ID" value="NZ_SNYH01000005.1"/>
</dbReference>
<dbReference type="Gene3D" id="3.40.50.720">
    <property type="entry name" value="NAD(P)-binding Rossmann-like Domain"/>
    <property type="match status" value="1"/>
</dbReference>
<dbReference type="Pfam" id="PF01408">
    <property type="entry name" value="GFO_IDH_MocA"/>
    <property type="match status" value="1"/>
</dbReference>
<dbReference type="InterPro" id="IPR004104">
    <property type="entry name" value="Gfo/Idh/MocA-like_OxRdtase_C"/>
</dbReference>
<evidence type="ECO:0000259" key="1">
    <source>
        <dbReference type="Pfam" id="PF01408"/>
    </source>
</evidence>
<dbReference type="OrthoDB" id="9815825at2"/>
<evidence type="ECO:0000259" key="2">
    <source>
        <dbReference type="Pfam" id="PF02894"/>
    </source>
</evidence>
<dbReference type="SUPFAM" id="SSF51735">
    <property type="entry name" value="NAD(P)-binding Rossmann-fold domains"/>
    <property type="match status" value="1"/>
</dbReference>
<organism evidence="3 4">
    <name type="scientific">Tenacibaculum caenipelagi</name>
    <dbReference type="NCBI Taxonomy" id="1325435"/>
    <lineage>
        <taxon>Bacteria</taxon>
        <taxon>Pseudomonadati</taxon>
        <taxon>Bacteroidota</taxon>
        <taxon>Flavobacteriia</taxon>
        <taxon>Flavobacteriales</taxon>
        <taxon>Flavobacteriaceae</taxon>
        <taxon>Tenacibaculum</taxon>
    </lineage>
</organism>
<feature type="domain" description="Gfo/Idh/MocA-like oxidoreductase C-terminal" evidence="2">
    <location>
        <begin position="152"/>
        <end position="285"/>
    </location>
</feature>
<accession>A0A4R6TB17</accession>
<dbReference type="Proteomes" id="UP000295390">
    <property type="component" value="Unassembled WGS sequence"/>
</dbReference>
<dbReference type="InterPro" id="IPR036291">
    <property type="entry name" value="NAD(P)-bd_dom_sf"/>
</dbReference>
<dbReference type="EMBL" id="SNYH01000005">
    <property type="protein sequence ID" value="TDQ24106.1"/>
    <property type="molecule type" value="Genomic_DNA"/>
</dbReference>
<dbReference type="InterPro" id="IPR000683">
    <property type="entry name" value="Gfo/Idh/MocA-like_OxRdtase_N"/>
</dbReference>
<name>A0A4R6TB17_9FLAO</name>
<comment type="caution">
    <text evidence="3">The sequence shown here is derived from an EMBL/GenBank/DDBJ whole genome shotgun (WGS) entry which is preliminary data.</text>
</comment>
<gene>
    <name evidence="3" type="ORF">DFQ07_2651</name>
</gene>
<feature type="domain" description="Gfo/Idh/MocA-like oxidoreductase N-terminal" evidence="1">
    <location>
        <begin position="3"/>
        <end position="125"/>
    </location>
</feature>
<dbReference type="PANTHER" id="PTHR43249">
    <property type="entry name" value="UDP-N-ACETYL-2-AMINO-2-DEOXY-D-GLUCURONATE OXIDASE"/>
    <property type="match status" value="1"/>
</dbReference>
<sequence>MKNFALIGAAGYIAPRHLKAIKDTNNLLIAALDKNDSVGIMDSYFPKADFFVEFERFDRHIEKLKRQQNLQLDYVSICTPNYLHDSHIRMALRRGADAICEKPLVLNPWNVDALEAIEKETGNKINTILQLRLHPSIIALKNKIEKENKQGKYEVDLTYITSRGNWYDISWKGDESKSGGIATNIGVHFFDMLSWIFGNVQENKVHLREKHKASGYLEFEKARVRWFLSIDETTLPKVIQEKGQRTYRSITVNGEEIEFSSGFTDLHTTSYQEILQGNGFGLQEARQSIDIVHDIRNVELVNKGDKHLFLNKI</sequence>
<keyword evidence="4" id="KW-1185">Reference proteome</keyword>
<dbReference type="Pfam" id="PF02894">
    <property type="entry name" value="GFO_IDH_MocA_C"/>
    <property type="match status" value="1"/>
</dbReference>
<reference evidence="3 4" key="1">
    <citation type="submission" date="2019-03" db="EMBL/GenBank/DDBJ databases">
        <title>Genomic Encyclopedia of Type Strains, Phase III (KMG-III): the genomes of soil and plant-associated and newly described type strains.</title>
        <authorList>
            <person name="Whitman W."/>
        </authorList>
    </citation>
    <scope>NUCLEOTIDE SEQUENCE [LARGE SCALE GENOMIC DNA]</scope>
    <source>
        <strain evidence="3 4">CECT 8283</strain>
    </source>
</reference>
<dbReference type="SUPFAM" id="SSF55347">
    <property type="entry name" value="Glyceraldehyde-3-phosphate dehydrogenase-like, C-terminal domain"/>
    <property type="match status" value="1"/>
</dbReference>
<dbReference type="PANTHER" id="PTHR43249:SF1">
    <property type="entry name" value="D-GLUCOSIDE 3-DEHYDROGENASE"/>
    <property type="match status" value="1"/>
</dbReference>
<proteinExistence type="predicted"/>
<protein>
    <submittedName>
        <fullName evidence="3">UDP-N-acetyl-2-amino-2-deoxyglucuronate dehydrogenase</fullName>
    </submittedName>
</protein>
<evidence type="ECO:0000313" key="3">
    <source>
        <dbReference type="EMBL" id="TDQ24106.1"/>
    </source>
</evidence>
<dbReference type="AlphaFoldDB" id="A0A4R6TB17"/>